<evidence type="ECO:0000313" key="1">
    <source>
        <dbReference type="EMBL" id="KAH7090577.1"/>
    </source>
</evidence>
<name>A0A8K0RAR7_9PLEO</name>
<comment type="caution">
    <text evidence="1">The sequence shown here is derived from an EMBL/GenBank/DDBJ whole genome shotgun (WGS) entry which is preliminary data.</text>
</comment>
<dbReference type="Proteomes" id="UP000813461">
    <property type="component" value="Unassembled WGS sequence"/>
</dbReference>
<organism evidence="1 2">
    <name type="scientific">Paraphoma chrysanthemicola</name>
    <dbReference type="NCBI Taxonomy" id="798071"/>
    <lineage>
        <taxon>Eukaryota</taxon>
        <taxon>Fungi</taxon>
        <taxon>Dikarya</taxon>
        <taxon>Ascomycota</taxon>
        <taxon>Pezizomycotina</taxon>
        <taxon>Dothideomycetes</taxon>
        <taxon>Pleosporomycetidae</taxon>
        <taxon>Pleosporales</taxon>
        <taxon>Pleosporineae</taxon>
        <taxon>Phaeosphaeriaceae</taxon>
        <taxon>Paraphoma</taxon>
    </lineage>
</organism>
<protein>
    <submittedName>
        <fullName evidence="1">Uncharacterized protein</fullName>
    </submittedName>
</protein>
<gene>
    <name evidence="1" type="ORF">FB567DRAFT_295517</name>
</gene>
<accession>A0A8K0RAR7</accession>
<dbReference type="EMBL" id="JAGMVJ010000005">
    <property type="protein sequence ID" value="KAH7090577.1"/>
    <property type="molecule type" value="Genomic_DNA"/>
</dbReference>
<sequence length="199" mass="21867">MSLCEGSCWIFGLEIDVEKEMGRRYGLSVVQRLCALGGFQTFRGARGFTARASFVETLLGTVAVVVVLRVELFPWVSSSRWMLSVTSCATCMSCSSVQSTALLRKLIARRYFTTYIDSDLYLSSLHRDTSSRSSNCTTLFPSSLVTTRKLTTFADVALTSLKCMHCSCVPIGPPSNPDGPLESSVHAERKIDAVRHGDM</sequence>
<keyword evidence="2" id="KW-1185">Reference proteome</keyword>
<dbReference type="AlphaFoldDB" id="A0A8K0RAR7"/>
<reference evidence="1" key="1">
    <citation type="journal article" date="2021" name="Nat. Commun.">
        <title>Genetic determinants of endophytism in the Arabidopsis root mycobiome.</title>
        <authorList>
            <person name="Mesny F."/>
            <person name="Miyauchi S."/>
            <person name="Thiergart T."/>
            <person name="Pickel B."/>
            <person name="Atanasova L."/>
            <person name="Karlsson M."/>
            <person name="Huettel B."/>
            <person name="Barry K.W."/>
            <person name="Haridas S."/>
            <person name="Chen C."/>
            <person name="Bauer D."/>
            <person name="Andreopoulos W."/>
            <person name="Pangilinan J."/>
            <person name="LaButti K."/>
            <person name="Riley R."/>
            <person name="Lipzen A."/>
            <person name="Clum A."/>
            <person name="Drula E."/>
            <person name="Henrissat B."/>
            <person name="Kohler A."/>
            <person name="Grigoriev I.V."/>
            <person name="Martin F.M."/>
            <person name="Hacquard S."/>
        </authorList>
    </citation>
    <scope>NUCLEOTIDE SEQUENCE</scope>
    <source>
        <strain evidence="1">MPI-SDFR-AT-0120</strain>
    </source>
</reference>
<proteinExistence type="predicted"/>
<evidence type="ECO:0000313" key="2">
    <source>
        <dbReference type="Proteomes" id="UP000813461"/>
    </source>
</evidence>